<evidence type="ECO:0000313" key="1">
    <source>
        <dbReference type="Ensembl" id="ENSSPUP00000001272.1"/>
    </source>
</evidence>
<protein>
    <submittedName>
        <fullName evidence="1">Uncharacterized protein</fullName>
    </submittedName>
</protein>
<dbReference type="OMA" id="YDMEANT"/>
<dbReference type="Proteomes" id="UP000694392">
    <property type="component" value="Unplaced"/>
</dbReference>
<dbReference type="AlphaFoldDB" id="A0A8D0G4W5"/>
<organism evidence="1 2">
    <name type="scientific">Sphenodon punctatus</name>
    <name type="common">Tuatara</name>
    <name type="synonym">Hatteria punctata</name>
    <dbReference type="NCBI Taxonomy" id="8508"/>
    <lineage>
        <taxon>Eukaryota</taxon>
        <taxon>Metazoa</taxon>
        <taxon>Chordata</taxon>
        <taxon>Craniata</taxon>
        <taxon>Vertebrata</taxon>
        <taxon>Euteleostomi</taxon>
        <taxon>Lepidosauria</taxon>
        <taxon>Sphenodontia</taxon>
        <taxon>Sphenodontidae</taxon>
        <taxon>Sphenodon</taxon>
    </lineage>
</organism>
<name>A0A8D0G4W5_SPHPU</name>
<reference evidence="1" key="1">
    <citation type="submission" date="2025-08" db="UniProtKB">
        <authorList>
            <consortium name="Ensembl"/>
        </authorList>
    </citation>
    <scope>IDENTIFICATION</scope>
</reference>
<evidence type="ECO:0000313" key="2">
    <source>
        <dbReference type="Proteomes" id="UP000694392"/>
    </source>
</evidence>
<reference evidence="1" key="2">
    <citation type="submission" date="2025-09" db="UniProtKB">
        <authorList>
            <consortium name="Ensembl"/>
        </authorList>
    </citation>
    <scope>IDENTIFICATION</scope>
</reference>
<proteinExistence type="predicted"/>
<sequence length="81" mass="9065">MQLSSHSHHNMNFSLTRTPITKELNYNMETNSSTAKSKTAGRKEAFNSEINVEKEMEPVGFSSRGEAIPEVEALLARLRAL</sequence>
<accession>A0A8D0G4W5</accession>
<dbReference type="GeneTree" id="ENSGT00950000185064"/>
<keyword evidence="2" id="KW-1185">Reference proteome</keyword>
<dbReference type="Ensembl" id="ENSSPUT00000001347.1">
    <property type="protein sequence ID" value="ENSSPUP00000001272.1"/>
    <property type="gene ID" value="ENSSPUG00000001020.1"/>
</dbReference>